<protein>
    <submittedName>
        <fullName evidence="1">Putative secreted protein</fullName>
    </submittedName>
</protein>
<name>A0A6B0TR65_IXORI</name>
<accession>A0A6B0TR65</accession>
<dbReference type="AlphaFoldDB" id="A0A6B0TR65"/>
<evidence type="ECO:0000313" key="1">
    <source>
        <dbReference type="EMBL" id="MXU82389.1"/>
    </source>
</evidence>
<reference evidence="1" key="1">
    <citation type="submission" date="2019-12" db="EMBL/GenBank/DDBJ databases">
        <title>An insight into the sialome of adult female Ixodes ricinus ticks feeding for 6 days.</title>
        <authorList>
            <person name="Perner J."/>
            <person name="Ribeiro J.M.C."/>
        </authorList>
    </citation>
    <scope>NUCLEOTIDE SEQUENCE</scope>
    <source>
        <strain evidence="1">Semi-engorged</strain>
        <tissue evidence="1">Salivary glands</tissue>
    </source>
</reference>
<proteinExistence type="predicted"/>
<organism evidence="1">
    <name type="scientific">Ixodes ricinus</name>
    <name type="common">Common tick</name>
    <name type="synonym">Acarus ricinus</name>
    <dbReference type="NCBI Taxonomy" id="34613"/>
    <lineage>
        <taxon>Eukaryota</taxon>
        <taxon>Metazoa</taxon>
        <taxon>Ecdysozoa</taxon>
        <taxon>Arthropoda</taxon>
        <taxon>Chelicerata</taxon>
        <taxon>Arachnida</taxon>
        <taxon>Acari</taxon>
        <taxon>Parasitiformes</taxon>
        <taxon>Ixodida</taxon>
        <taxon>Ixodoidea</taxon>
        <taxon>Ixodidae</taxon>
        <taxon>Ixodinae</taxon>
        <taxon>Ixodes</taxon>
    </lineage>
</organism>
<dbReference type="EMBL" id="GIFC01000306">
    <property type="protein sequence ID" value="MXU82389.1"/>
    <property type="molecule type" value="Transcribed_RNA"/>
</dbReference>
<sequence length="68" mass="8043">MDIRQVFFFGFVVLLGRASTKKHSRRSREMKKIATTRIVRVILACLLRYRLESNHIPSFELNRLYTAS</sequence>